<evidence type="ECO:0000313" key="1">
    <source>
        <dbReference type="EMBL" id="KAJ7539009.1"/>
    </source>
</evidence>
<dbReference type="EMBL" id="CM055102">
    <property type="protein sequence ID" value="KAJ7539009.1"/>
    <property type="molecule type" value="Genomic_DNA"/>
</dbReference>
<keyword evidence="2" id="KW-1185">Reference proteome</keyword>
<reference evidence="2" key="1">
    <citation type="journal article" date="2024" name="Proc. Natl. Acad. Sci. U.S.A.">
        <title>Extraordinary preservation of gene collinearity over three hundred million years revealed in homosporous lycophytes.</title>
        <authorList>
            <person name="Li C."/>
            <person name="Wickell D."/>
            <person name="Kuo L.Y."/>
            <person name="Chen X."/>
            <person name="Nie B."/>
            <person name="Liao X."/>
            <person name="Peng D."/>
            <person name="Ji J."/>
            <person name="Jenkins J."/>
            <person name="Williams M."/>
            <person name="Shu S."/>
            <person name="Plott C."/>
            <person name="Barry K."/>
            <person name="Rajasekar S."/>
            <person name="Grimwood J."/>
            <person name="Han X."/>
            <person name="Sun S."/>
            <person name="Hou Z."/>
            <person name="He W."/>
            <person name="Dai G."/>
            <person name="Sun C."/>
            <person name="Schmutz J."/>
            <person name="Leebens-Mack J.H."/>
            <person name="Li F.W."/>
            <person name="Wang L."/>
        </authorList>
    </citation>
    <scope>NUCLEOTIDE SEQUENCE [LARGE SCALE GENOMIC DNA]</scope>
    <source>
        <strain evidence="2">cv. PW_Plant_1</strain>
    </source>
</reference>
<name>A0ACC2CAC4_DIPCM</name>
<proteinExistence type="predicted"/>
<accession>A0ACC2CAC4</accession>
<dbReference type="Proteomes" id="UP001162992">
    <property type="component" value="Chromosome 11"/>
</dbReference>
<evidence type="ECO:0000313" key="2">
    <source>
        <dbReference type="Proteomes" id="UP001162992"/>
    </source>
</evidence>
<comment type="caution">
    <text evidence="1">The sequence shown here is derived from an EMBL/GenBank/DDBJ whole genome shotgun (WGS) entry which is preliminary data.</text>
</comment>
<protein>
    <submittedName>
        <fullName evidence="1">Uncharacterized protein</fullName>
    </submittedName>
</protein>
<organism evidence="1 2">
    <name type="scientific">Diphasiastrum complanatum</name>
    <name type="common">Issler's clubmoss</name>
    <name type="synonym">Lycopodium complanatum</name>
    <dbReference type="NCBI Taxonomy" id="34168"/>
    <lineage>
        <taxon>Eukaryota</taxon>
        <taxon>Viridiplantae</taxon>
        <taxon>Streptophyta</taxon>
        <taxon>Embryophyta</taxon>
        <taxon>Tracheophyta</taxon>
        <taxon>Lycopodiopsida</taxon>
        <taxon>Lycopodiales</taxon>
        <taxon>Lycopodiaceae</taxon>
        <taxon>Lycopodioideae</taxon>
        <taxon>Diphasiastrum</taxon>
    </lineage>
</organism>
<gene>
    <name evidence="1" type="ORF">O6H91_11G072900</name>
</gene>
<sequence>MKIKWVPLMLVLAAILRLGLADITENQAQHDEDFDNGFDTMSRTYSERASLYKSSSSARASFDASNMVTSTKRQLADKSSRDFYDWLDRMGNTSSAPATPGRKNMELAKRKLKGAHVTFIIVAKDGSGKVRTVQAAVNLVPNNNNRNVIIFIKKGIYREKVFVPKTKPFITFQGEGATSTFIEWGDTASTKGPEGQPLGTKGSASVAIEAVHFKAIDISFRNTAPAPPGGAVGKQAVALRIAGDMAAFYGVSFFGAQDTLYDHEGRHYFLDCYIEGSIDFIFGDGRSFYERCHLHSIASPFGSITAQHRLTPKEQTGFSIYNSLVTGTGTIYLGRAWGASSRVVYSFTYFADIILPQGWFDWNFPSREKTVFYGEYKCFGPGANRLGRVKWSRMLTAAQAKPFLTIGFINGEQWL</sequence>